<sequence>MSHPGQGLAGANERLELTGRRRQGSVVSGSDLSKLQIALKELFLRGVAQARVDGGPCVIDVVPQQGGVQGGLTSGGGLLVEADQVPREPAVRVGGCIVEDQVDEIKPAEEGRGQAEIFHHTPAGVISRLRGVRRGQDRGPGAQARYYPGLRNRDGLLLHGLVQDRPRRIRHLIELVDAADSLVREDQCPGL</sequence>
<evidence type="ECO:0000313" key="1">
    <source>
        <dbReference type="EMBL" id="VEU40960.1"/>
    </source>
</evidence>
<dbReference type="AlphaFoldDB" id="A0A448ZG01"/>
<accession>A0A448ZG01</accession>
<dbReference type="Proteomes" id="UP000291116">
    <property type="component" value="Unassembled WGS sequence"/>
</dbReference>
<name>A0A448ZG01_9STRA</name>
<organism evidence="1 2">
    <name type="scientific">Pseudo-nitzschia multistriata</name>
    <dbReference type="NCBI Taxonomy" id="183589"/>
    <lineage>
        <taxon>Eukaryota</taxon>
        <taxon>Sar</taxon>
        <taxon>Stramenopiles</taxon>
        <taxon>Ochrophyta</taxon>
        <taxon>Bacillariophyta</taxon>
        <taxon>Bacillariophyceae</taxon>
        <taxon>Bacillariophycidae</taxon>
        <taxon>Bacillariales</taxon>
        <taxon>Bacillariaceae</taxon>
        <taxon>Pseudo-nitzschia</taxon>
    </lineage>
</organism>
<proteinExistence type="predicted"/>
<evidence type="ECO:0000313" key="2">
    <source>
        <dbReference type="Proteomes" id="UP000291116"/>
    </source>
</evidence>
<reference evidence="1 2" key="1">
    <citation type="submission" date="2019-01" db="EMBL/GenBank/DDBJ databases">
        <authorList>
            <person name="Ferrante I. M."/>
        </authorList>
    </citation>
    <scope>NUCLEOTIDE SEQUENCE [LARGE SCALE GENOMIC DNA]</scope>
    <source>
        <strain evidence="1 2">B856</strain>
    </source>
</reference>
<gene>
    <name evidence="1" type="ORF">PSNMU_V1.4_AUG-EV-PASAV3_0078600</name>
</gene>
<dbReference type="EMBL" id="CAACVS010000321">
    <property type="protein sequence ID" value="VEU40960.1"/>
    <property type="molecule type" value="Genomic_DNA"/>
</dbReference>
<keyword evidence="2" id="KW-1185">Reference proteome</keyword>
<protein>
    <submittedName>
        <fullName evidence="1">Uncharacterized protein</fullName>
    </submittedName>
</protein>